<comment type="caution">
    <text evidence="4">The sequence shown here is derived from an EMBL/GenBank/DDBJ whole genome shotgun (WGS) entry which is preliminary data.</text>
</comment>
<evidence type="ECO:0000313" key="4">
    <source>
        <dbReference type="EMBL" id="TCT17005.1"/>
    </source>
</evidence>
<keyword evidence="2" id="KW-1133">Transmembrane helix</keyword>
<dbReference type="PANTHER" id="PTHR21666">
    <property type="entry name" value="PEPTIDASE-RELATED"/>
    <property type="match status" value="1"/>
</dbReference>
<dbReference type="OrthoDB" id="9810477at2"/>
<dbReference type="Pfam" id="PF01551">
    <property type="entry name" value="Peptidase_M23"/>
    <property type="match status" value="1"/>
</dbReference>
<keyword evidence="5" id="KW-1185">Reference proteome</keyword>
<keyword evidence="2" id="KW-0812">Transmembrane</keyword>
<dbReference type="InterPro" id="IPR050570">
    <property type="entry name" value="Cell_wall_metabolism_enzyme"/>
</dbReference>
<protein>
    <submittedName>
        <fullName evidence="4">Peptidase M23-like protein</fullName>
    </submittedName>
</protein>
<dbReference type="InterPro" id="IPR016047">
    <property type="entry name" value="M23ase_b-sheet_dom"/>
</dbReference>
<reference evidence="4 5" key="1">
    <citation type="submission" date="2019-03" db="EMBL/GenBank/DDBJ databases">
        <title>Genomic Encyclopedia of Type Strains, Phase IV (KMG-IV): sequencing the most valuable type-strain genomes for metagenomic binning, comparative biology and taxonomic classification.</title>
        <authorList>
            <person name="Goeker M."/>
        </authorList>
    </citation>
    <scope>NUCLEOTIDE SEQUENCE [LARGE SCALE GENOMIC DNA]</scope>
    <source>
        <strain evidence="4 5">DSM 24629</strain>
    </source>
</reference>
<dbReference type="AlphaFoldDB" id="A0A4R3MNZ8"/>
<dbReference type="EMBL" id="SMAL01000001">
    <property type="protein sequence ID" value="TCT17005.1"/>
    <property type="molecule type" value="Genomic_DNA"/>
</dbReference>
<keyword evidence="2" id="KW-0472">Membrane</keyword>
<dbReference type="PANTHER" id="PTHR21666:SF289">
    <property type="entry name" value="L-ALA--D-GLU ENDOPEPTIDASE"/>
    <property type="match status" value="1"/>
</dbReference>
<dbReference type="RefSeq" id="WP_132249536.1">
    <property type="nucleotide sequence ID" value="NZ_SMAL01000001.1"/>
</dbReference>
<sequence length="296" mass="34766">MKRVSALRYRRRYMKKFNKRSVFYHQLIRAFCLALIVNFMVLRLHNYHYPITIKNYDLNTIADFHIHNELLASIKGYSNEKNLDFYKILIDTLIQNDFRLLNTEEINIAKRNNVKKNREYKALETIYKMILEDLVYFPIPNNLNSNEVGYYYQDTWLADRSFGGDRLHYGTDIMDSSNIRGYLPLISITDGVVENMGWLEKGGYRIGIRAPSGAYFYYAHLYNYAEGLQIGDTIRAGQLIGFMGDSGYGSEGTIGMFDVHLHLGISLPLEDKNDEFWINPFWVLKYVENNKINSWY</sequence>
<evidence type="ECO:0000313" key="5">
    <source>
        <dbReference type="Proteomes" id="UP000294902"/>
    </source>
</evidence>
<proteinExistence type="predicted"/>
<evidence type="ECO:0000256" key="2">
    <source>
        <dbReference type="SAM" id="Phobius"/>
    </source>
</evidence>
<feature type="transmembrane region" description="Helical" evidence="2">
    <location>
        <begin position="21"/>
        <end position="42"/>
    </location>
</feature>
<feature type="domain" description="M23ase beta-sheet core" evidence="3">
    <location>
        <begin position="167"/>
        <end position="265"/>
    </location>
</feature>
<dbReference type="Proteomes" id="UP000294902">
    <property type="component" value="Unassembled WGS sequence"/>
</dbReference>
<dbReference type="SUPFAM" id="SSF51261">
    <property type="entry name" value="Duplicated hybrid motif"/>
    <property type="match status" value="1"/>
</dbReference>
<evidence type="ECO:0000259" key="3">
    <source>
        <dbReference type="Pfam" id="PF01551"/>
    </source>
</evidence>
<organism evidence="4 5">
    <name type="scientific">Natranaerovirga pectinivora</name>
    <dbReference type="NCBI Taxonomy" id="682400"/>
    <lineage>
        <taxon>Bacteria</taxon>
        <taxon>Bacillati</taxon>
        <taxon>Bacillota</taxon>
        <taxon>Clostridia</taxon>
        <taxon>Lachnospirales</taxon>
        <taxon>Natranaerovirgaceae</taxon>
        <taxon>Natranaerovirga</taxon>
    </lineage>
</organism>
<dbReference type="CDD" id="cd12797">
    <property type="entry name" value="M23_peptidase"/>
    <property type="match status" value="1"/>
</dbReference>
<dbReference type="Gene3D" id="2.70.70.10">
    <property type="entry name" value="Glucose Permease (Domain IIA)"/>
    <property type="match status" value="1"/>
</dbReference>
<dbReference type="GO" id="GO:0004222">
    <property type="term" value="F:metalloendopeptidase activity"/>
    <property type="evidence" value="ECO:0007669"/>
    <property type="project" value="TreeGrafter"/>
</dbReference>
<name>A0A4R3MNZ8_9FIRM</name>
<dbReference type="InterPro" id="IPR011055">
    <property type="entry name" value="Dup_hybrid_motif"/>
</dbReference>
<gene>
    <name evidence="4" type="ORF">EDC18_101301</name>
</gene>
<evidence type="ECO:0000256" key="1">
    <source>
        <dbReference type="ARBA" id="ARBA00022729"/>
    </source>
</evidence>
<keyword evidence="1" id="KW-0732">Signal</keyword>
<accession>A0A4R3MNZ8</accession>